<feature type="region of interest" description="Disordered" evidence="1">
    <location>
        <begin position="360"/>
        <end position="382"/>
    </location>
</feature>
<dbReference type="STRING" id="1328759.A0A5C2S251"/>
<dbReference type="OrthoDB" id="5531344at2759"/>
<accession>A0A5C2S251</accession>
<feature type="compositionally biased region" description="Basic and acidic residues" evidence="1">
    <location>
        <begin position="501"/>
        <end position="516"/>
    </location>
</feature>
<sequence>MTLGPPPSAAGPSNNSTSYAREDASSSQATPPQPGATSAHLSAPTPGPSVSTGPYTSQFAVQPQPTTHSYYGGSHAPAFSVAPQSSASSQAAQSYPAQTGYYAQPRTSQPTGNYSYYGYPPNAWANAWNTSTYQYPSGGPYTYAAPQQSNVPPQPPAQTPSTPQQQKEKTPSPSPSPTPPPEYHKEWDAIIKAFLSSLGFTQALRGFEADMIVLNAEWERKKVPTALAELMKDLLRLGQVRPEGDESAPKERPLEERKLDCVHLSDGATPRSQTSITKDISRFLAQNRARNDASNRNEFLLSLAEKRRRLNENGDSTPSASIPSCARTDAKTQNRDLQMKYDIAKNEDGPLRRTMKTGQPDTVAAQAGNKSTVDASEESAQRYPGLDERLQNIEKHLAIRYVPSPPKSLLDRLKFLEDHIIHLEREYPPWAALHFNQPNRGWPPPPRATPIVVPSYLTSTAARQADDRPSTQSVGSTTDTSDGQKAKGKQARHTQSSLHRAVLEKLEVQKAMNDPH</sequence>
<feature type="region of interest" description="Disordered" evidence="1">
    <location>
        <begin position="1"/>
        <end position="95"/>
    </location>
</feature>
<evidence type="ECO:0000313" key="3">
    <source>
        <dbReference type="Proteomes" id="UP000313359"/>
    </source>
</evidence>
<dbReference type="EMBL" id="ML122280">
    <property type="protein sequence ID" value="RPD57522.1"/>
    <property type="molecule type" value="Genomic_DNA"/>
</dbReference>
<proteinExistence type="predicted"/>
<dbReference type="Proteomes" id="UP000313359">
    <property type="component" value="Unassembled WGS sequence"/>
</dbReference>
<feature type="compositionally biased region" description="Polar residues" evidence="1">
    <location>
        <begin position="313"/>
        <end position="322"/>
    </location>
</feature>
<name>A0A5C2S251_9APHY</name>
<feature type="region of interest" description="Disordered" evidence="1">
    <location>
        <begin position="310"/>
        <end position="332"/>
    </location>
</feature>
<keyword evidence="3" id="KW-1185">Reference proteome</keyword>
<feature type="compositionally biased region" description="Pro residues" evidence="1">
    <location>
        <begin position="172"/>
        <end position="181"/>
    </location>
</feature>
<protein>
    <submittedName>
        <fullName evidence="2">Uncharacterized protein</fullName>
    </submittedName>
</protein>
<dbReference type="AlphaFoldDB" id="A0A5C2S251"/>
<dbReference type="PANTHER" id="PTHR48125:SF10">
    <property type="entry name" value="OS12G0136300 PROTEIN"/>
    <property type="match status" value="1"/>
</dbReference>
<feature type="compositionally biased region" description="Polar residues" evidence="1">
    <location>
        <begin position="25"/>
        <end position="40"/>
    </location>
</feature>
<feature type="compositionally biased region" description="Low complexity" evidence="1">
    <location>
        <begin position="76"/>
        <end position="95"/>
    </location>
</feature>
<reference evidence="2" key="1">
    <citation type="journal article" date="2018" name="Genome Biol. Evol.">
        <title>Genomics and development of Lentinus tigrinus, a white-rot wood-decaying mushroom with dimorphic fruiting bodies.</title>
        <authorList>
            <person name="Wu B."/>
            <person name="Xu Z."/>
            <person name="Knudson A."/>
            <person name="Carlson A."/>
            <person name="Chen N."/>
            <person name="Kovaka S."/>
            <person name="LaButti K."/>
            <person name="Lipzen A."/>
            <person name="Pennachio C."/>
            <person name="Riley R."/>
            <person name="Schakwitz W."/>
            <person name="Umezawa K."/>
            <person name="Ohm R.A."/>
            <person name="Grigoriev I.V."/>
            <person name="Nagy L.G."/>
            <person name="Gibbons J."/>
            <person name="Hibbett D."/>
        </authorList>
    </citation>
    <scope>NUCLEOTIDE SEQUENCE [LARGE SCALE GENOMIC DNA]</scope>
    <source>
        <strain evidence="2">ALCF2SS1-6</strain>
    </source>
</reference>
<feature type="compositionally biased region" description="Polar residues" evidence="1">
    <location>
        <begin position="48"/>
        <end position="69"/>
    </location>
</feature>
<evidence type="ECO:0000313" key="2">
    <source>
        <dbReference type="EMBL" id="RPD57522.1"/>
    </source>
</evidence>
<feature type="region of interest" description="Disordered" evidence="1">
    <location>
        <begin position="461"/>
        <end position="516"/>
    </location>
</feature>
<gene>
    <name evidence="2" type="ORF">L227DRAFT_225374</name>
</gene>
<evidence type="ECO:0000256" key="1">
    <source>
        <dbReference type="SAM" id="MobiDB-lite"/>
    </source>
</evidence>
<feature type="compositionally biased region" description="Polar residues" evidence="1">
    <location>
        <begin position="470"/>
        <end position="483"/>
    </location>
</feature>
<feature type="region of interest" description="Disordered" evidence="1">
    <location>
        <begin position="139"/>
        <end position="184"/>
    </location>
</feature>
<dbReference type="PANTHER" id="PTHR48125">
    <property type="entry name" value="LP07818P1"/>
    <property type="match status" value="1"/>
</dbReference>
<organism evidence="2 3">
    <name type="scientific">Lentinus tigrinus ALCF2SS1-6</name>
    <dbReference type="NCBI Taxonomy" id="1328759"/>
    <lineage>
        <taxon>Eukaryota</taxon>
        <taxon>Fungi</taxon>
        <taxon>Dikarya</taxon>
        <taxon>Basidiomycota</taxon>
        <taxon>Agaricomycotina</taxon>
        <taxon>Agaricomycetes</taxon>
        <taxon>Polyporales</taxon>
        <taxon>Polyporaceae</taxon>
        <taxon>Lentinus</taxon>
    </lineage>
</organism>